<reference evidence="8 9" key="1">
    <citation type="journal article" date="2019" name="ISME J.">
        <title>Deianiraea, an extracellular bacterium associated with the ciliate Paramecium, suggests an alternative scenario for the evolution of Rickettsiales.</title>
        <authorList>
            <person name="Castelli M."/>
            <person name="Sabaneyeva E."/>
            <person name="Lanzoni O."/>
            <person name="Lebedeva N."/>
            <person name="Floriano A.M."/>
            <person name="Gaiarsa S."/>
            <person name="Benken K."/>
            <person name="Modeo L."/>
            <person name="Bandi C."/>
            <person name="Potekhin A."/>
            <person name="Sassera D."/>
            <person name="Petroni G."/>
        </authorList>
    </citation>
    <scope>NUCLEOTIDE SEQUENCE [LARGE SCALE GENOMIC DNA]</scope>
    <source>
        <strain evidence="8">CyL4-1</strain>
    </source>
</reference>
<dbReference type="GO" id="GO:0003735">
    <property type="term" value="F:structural constituent of ribosome"/>
    <property type="evidence" value="ECO:0007669"/>
    <property type="project" value="InterPro"/>
</dbReference>
<dbReference type="AlphaFoldDB" id="A0A5B8XE89"/>
<evidence type="ECO:0000313" key="8">
    <source>
        <dbReference type="EMBL" id="QED23195.1"/>
    </source>
</evidence>
<evidence type="ECO:0000256" key="5">
    <source>
        <dbReference type="ARBA" id="ARBA00023274"/>
    </source>
</evidence>
<dbReference type="GO" id="GO:0000049">
    <property type="term" value="F:tRNA binding"/>
    <property type="evidence" value="ECO:0007669"/>
    <property type="project" value="UniProtKB-KW"/>
</dbReference>
<dbReference type="GO" id="GO:0019843">
    <property type="term" value="F:rRNA binding"/>
    <property type="evidence" value="ECO:0007669"/>
    <property type="project" value="UniProtKB-KW"/>
</dbReference>
<keyword evidence="5 6" id="KW-0687">Ribonucleoprotein</keyword>
<keyword evidence="2 7" id="KW-0820">tRNA-binding</keyword>
<dbReference type="GO" id="GO:0005840">
    <property type="term" value="C:ribosome"/>
    <property type="evidence" value="ECO:0007669"/>
    <property type="project" value="UniProtKB-KW"/>
</dbReference>
<dbReference type="InterPro" id="IPR000114">
    <property type="entry name" value="Ribosomal_uL16_bact-type"/>
</dbReference>
<evidence type="ECO:0000256" key="2">
    <source>
        <dbReference type="ARBA" id="ARBA00022555"/>
    </source>
</evidence>
<dbReference type="InterPro" id="IPR047873">
    <property type="entry name" value="Ribosomal_uL16"/>
</dbReference>
<dbReference type="PANTHER" id="PTHR12220:SF13">
    <property type="entry name" value="LARGE RIBOSOMAL SUBUNIT PROTEIN UL16M"/>
    <property type="match status" value="1"/>
</dbReference>
<evidence type="ECO:0000313" key="9">
    <source>
        <dbReference type="Proteomes" id="UP000321934"/>
    </source>
</evidence>
<accession>A0A5B8XE89</accession>
<evidence type="ECO:0000256" key="3">
    <source>
        <dbReference type="ARBA" id="ARBA00022730"/>
    </source>
</evidence>
<keyword evidence="3 7" id="KW-0699">rRNA-binding</keyword>
<organism evidence="8 9">
    <name type="scientific">Candidatus Deianiraea vastatrix</name>
    <dbReference type="NCBI Taxonomy" id="2163644"/>
    <lineage>
        <taxon>Bacteria</taxon>
        <taxon>Pseudomonadati</taxon>
        <taxon>Pseudomonadota</taxon>
        <taxon>Alphaproteobacteria</taxon>
        <taxon>Rickettsiales</taxon>
        <taxon>Candidatus Deianiraeaceae</taxon>
        <taxon>Candidatus Deianiraea</taxon>
    </lineage>
</organism>
<keyword evidence="9" id="KW-1185">Reference proteome</keyword>
<keyword evidence="4 6" id="KW-0689">Ribosomal protein</keyword>
<comment type="function">
    <text evidence="7">Binds 23S rRNA and is also seen to make contacts with the A and possibly P site tRNAs.</text>
</comment>
<dbReference type="Pfam" id="PF00252">
    <property type="entry name" value="Ribosomal_L16"/>
    <property type="match status" value="1"/>
</dbReference>
<dbReference type="GO" id="GO:1990904">
    <property type="term" value="C:ribonucleoprotein complex"/>
    <property type="evidence" value="ECO:0007669"/>
    <property type="project" value="UniProtKB-KW"/>
</dbReference>
<protein>
    <recommendedName>
        <fullName evidence="7">50S ribosomal protein L16</fullName>
    </recommendedName>
</protein>
<comment type="similarity">
    <text evidence="1 6">Belongs to the universal ribosomal protein uL16 family.</text>
</comment>
<dbReference type="CDD" id="cd01433">
    <property type="entry name" value="Ribosomal_L16_L10e"/>
    <property type="match status" value="1"/>
</dbReference>
<dbReference type="InterPro" id="IPR036920">
    <property type="entry name" value="Ribosomal_uL16_sf"/>
</dbReference>
<dbReference type="PRINTS" id="PR00060">
    <property type="entry name" value="RIBOSOMALL16"/>
</dbReference>
<evidence type="ECO:0000256" key="1">
    <source>
        <dbReference type="ARBA" id="ARBA00008931"/>
    </source>
</evidence>
<dbReference type="Gene3D" id="3.90.1170.10">
    <property type="entry name" value="Ribosomal protein L10e/L16"/>
    <property type="match status" value="1"/>
</dbReference>
<keyword evidence="7" id="KW-0694">RNA-binding</keyword>
<dbReference type="InterPro" id="IPR016180">
    <property type="entry name" value="Ribosomal_uL16_dom"/>
</dbReference>
<dbReference type="NCBIfam" id="TIGR01164">
    <property type="entry name" value="rplP_bact"/>
    <property type="match status" value="1"/>
</dbReference>
<evidence type="ECO:0000256" key="6">
    <source>
        <dbReference type="RuleBase" id="RU004413"/>
    </source>
</evidence>
<dbReference type="OrthoDB" id="9802589at2"/>
<dbReference type="PANTHER" id="PTHR12220">
    <property type="entry name" value="50S/60S RIBOSOMAL PROTEIN L16"/>
    <property type="match status" value="1"/>
</dbReference>
<gene>
    <name evidence="8" type="ORF">Deia_00392</name>
</gene>
<proteinExistence type="inferred from homology"/>
<dbReference type="EMBL" id="CP029077">
    <property type="protein sequence ID" value="QED23195.1"/>
    <property type="molecule type" value="Genomic_DNA"/>
</dbReference>
<evidence type="ECO:0000256" key="7">
    <source>
        <dbReference type="RuleBase" id="RU004414"/>
    </source>
</evidence>
<sequence length="137" mass="15337">MPAKKFRKCQKIISSGVSTSTSISFGSYGLVALDGFRFSEKALEATRKVITRYIKPHGGVLYVKMMHKMPRTEKPLSVRMGSGKGAVSEYVYNVKKFMVMFEIDGIPDNIAQKAFLMAFSKIPAKCTIVKKKFINNN</sequence>
<dbReference type="RefSeq" id="WP_146820485.1">
    <property type="nucleotide sequence ID" value="NZ_CP029077.1"/>
</dbReference>
<comment type="subunit">
    <text evidence="7">Part of the 50S ribosomal subunit.</text>
</comment>
<name>A0A5B8XE89_9RICK</name>
<dbReference type="SUPFAM" id="SSF54686">
    <property type="entry name" value="Ribosomal protein L16p/L10e"/>
    <property type="match status" value="1"/>
</dbReference>
<dbReference type="Proteomes" id="UP000321934">
    <property type="component" value="Chromosome"/>
</dbReference>
<evidence type="ECO:0000256" key="4">
    <source>
        <dbReference type="ARBA" id="ARBA00022980"/>
    </source>
</evidence>
<dbReference type="GO" id="GO:0006412">
    <property type="term" value="P:translation"/>
    <property type="evidence" value="ECO:0007669"/>
    <property type="project" value="InterPro"/>
</dbReference>